<proteinExistence type="predicted"/>
<evidence type="ECO:0000313" key="3">
    <source>
        <dbReference type="EMBL" id="GAA4754172.1"/>
    </source>
</evidence>
<reference evidence="4" key="1">
    <citation type="journal article" date="2019" name="Int. J. Syst. Evol. Microbiol.">
        <title>The Global Catalogue of Microorganisms (GCM) 10K type strain sequencing project: providing services to taxonomists for standard genome sequencing and annotation.</title>
        <authorList>
            <consortium name="The Broad Institute Genomics Platform"/>
            <consortium name="The Broad Institute Genome Sequencing Center for Infectious Disease"/>
            <person name="Wu L."/>
            <person name="Ma J."/>
        </authorList>
    </citation>
    <scope>NUCLEOTIDE SEQUENCE [LARGE SCALE GENOMIC DNA]</scope>
    <source>
        <strain evidence="4">JCM 19015</strain>
    </source>
</reference>
<evidence type="ECO:0000313" key="4">
    <source>
        <dbReference type="Proteomes" id="UP001500121"/>
    </source>
</evidence>
<feature type="signal peptide" evidence="2">
    <location>
        <begin position="1"/>
        <end position="23"/>
    </location>
</feature>
<evidence type="ECO:0000256" key="1">
    <source>
        <dbReference type="SAM" id="MobiDB-lite"/>
    </source>
</evidence>
<evidence type="ECO:0000256" key="2">
    <source>
        <dbReference type="SAM" id="SignalP"/>
    </source>
</evidence>
<dbReference type="EMBL" id="BAABLP010000006">
    <property type="protein sequence ID" value="GAA4754172.1"/>
    <property type="molecule type" value="Genomic_DNA"/>
</dbReference>
<comment type="caution">
    <text evidence="3">The sequence shown here is derived from an EMBL/GenBank/DDBJ whole genome shotgun (WGS) entry which is preliminary data.</text>
</comment>
<name>A0ABP8ZEC4_9MICO</name>
<accession>A0ABP8ZEC4</accession>
<evidence type="ECO:0008006" key="5">
    <source>
        <dbReference type="Google" id="ProtNLM"/>
    </source>
</evidence>
<keyword evidence="2" id="KW-0732">Signal</keyword>
<feature type="region of interest" description="Disordered" evidence="1">
    <location>
        <begin position="23"/>
        <end position="42"/>
    </location>
</feature>
<dbReference type="SUPFAM" id="SSF63825">
    <property type="entry name" value="YWTD domain"/>
    <property type="match status" value="1"/>
</dbReference>
<gene>
    <name evidence="3" type="ORF">GCM10025783_28990</name>
</gene>
<keyword evidence="4" id="KW-1185">Reference proteome</keyword>
<feature type="chain" id="PRO_5046574630" description="PKD domain-containing protein" evidence="2">
    <location>
        <begin position="24"/>
        <end position="641"/>
    </location>
</feature>
<organism evidence="3 4">
    <name type="scientific">Amnibacterium soli</name>
    <dbReference type="NCBI Taxonomy" id="1282736"/>
    <lineage>
        <taxon>Bacteria</taxon>
        <taxon>Bacillati</taxon>
        <taxon>Actinomycetota</taxon>
        <taxon>Actinomycetes</taxon>
        <taxon>Micrococcales</taxon>
        <taxon>Microbacteriaceae</taxon>
        <taxon>Amnibacterium</taxon>
    </lineage>
</organism>
<dbReference type="Proteomes" id="UP001500121">
    <property type="component" value="Unassembled WGS sequence"/>
</dbReference>
<sequence length="641" mass="65074">MAAGAVAAATIAGALVAAPPVAAAPAATPGPTASPTATAPAAPRPAGSALAVVLAPGTVLTLPAKDGLRDTTTVRILSGRGGRVDLDAVRGKRTVHLGSRLALRSARTGFSRSVRVDVAKLAAGTWRLRAQRSADHSVRARSAALPVGTGAPVHVGVRPAARTLYPYADGVLDAALVTVTAKDETNAVVPVTGSVRIDAGKQHVTRTMRGTAPVQLPVTALPLGAATVTVKVTGASGGKAVRRTALTLAPTGVGALRIARSSTTVLPVRDGRLDTVALTTTGAASGGSPAKVSGTLTVSRGRTIAAVFPVRSGTQHVFTWNGRVGGTVQGTTTVDGAVVPGTYTVTLALKGPQGPVRTKTAALTVTKEHLPYAVRDLFAVGAGNQQGLAVRNGMFYVGYDTGNDTSRIDLYDGGTLMSSLGPLPISHVAELAYSTTTDRLYAATGGAKTPTKIFVLDPTDPQWGMDAPTDPTAVIKGVYDFSGTLGNNAMVAVDDANKRLLVFSGATGAYSVSSVTLTPSAETDENGVPLVPAGTITATAPVSISGVPQGMDLVGQQLWIYTSTKKVNRVEKYDLTNSALYTAQASTSADLYWGGEGEGMATVAASDTNDGLPAWIFVGAHSAVKGGPNMLGRLVPVTDAD</sequence>
<protein>
    <recommendedName>
        <fullName evidence="5">PKD domain-containing protein</fullName>
    </recommendedName>
</protein>